<proteinExistence type="predicted"/>
<dbReference type="Gene3D" id="2.60.40.10">
    <property type="entry name" value="Immunoglobulins"/>
    <property type="match status" value="1"/>
</dbReference>
<dbReference type="SUPFAM" id="SSF49265">
    <property type="entry name" value="Fibronectin type III"/>
    <property type="match status" value="1"/>
</dbReference>
<evidence type="ECO:0000259" key="5">
    <source>
        <dbReference type="PROSITE" id="PS50853"/>
    </source>
</evidence>
<dbReference type="PANTHER" id="PTHR12147:SF26">
    <property type="entry name" value="PEPTIDASE M28 DOMAIN-CONTAINING PROTEIN"/>
    <property type="match status" value="1"/>
</dbReference>
<dbReference type="GO" id="GO:0008235">
    <property type="term" value="F:metalloexopeptidase activity"/>
    <property type="evidence" value="ECO:0007669"/>
    <property type="project" value="InterPro"/>
</dbReference>
<keyword evidence="3" id="KW-0378">Hydrolase</keyword>
<dbReference type="EMBL" id="CP031769">
    <property type="protein sequence ID" value="AXR07877.1"/>
    <property type="molecule type" value="Genomic_DNA"/>
</dbReference>
<organism evidence="6 7">
    <name type="scientific">Salinimonas sediminis</name>
    <dbReference type="NCBI Taxonomy" id="2303538"/>
    <lineage>
        <taxon>Bacteria</taxon>
        <taxon>Pseudomonadati</taxon>
        <taxon>Pseudomonadota</taxon>
        <taxon>Gammaproteobacteria</taxon>
        <taxon>Alteromonadales</taxon>
        <taxon>Alteromonadaceae</taxon>
        <taxon>Alteromonas/Salinimonas group</taxon>
        <taxon>Salinimonas</taxon>
    </lineage>
</organism>
<dbReference type="RefSeq" id="WP_117318120.1">
    <property type="nucleotide sequence ID" value="NZ_CP031769.1"/>
</dbReference>
<dbReference type="PROSITE" id="PS50853">
    <property type="entry name" value="FN3"/>
    <property type="match status" value="1"/>
</dbReference>
<gene>
    <name evidence="6" type="ORF">D0Y50_16830</name>
</gene>
<comment type="subcellular location">
    <subcellularLocation>
        <location evidence="1">Secreted</location>
    </subcellularLocation>
</comment>
<dbReference type="InterPro" id="IPR003961">
    <property type="entry name" value="FN3_dom"/>
</dbReference>
<dbReference type="InterPro" id="IPR007484">
    <property type="entry name" value="Peptidase_M28"/>
</dbReference>
<dbReference type="InterPro" id="IPR045175">
    <property type="entry name" value="M28_fam"/>
</dbReference>
<dbReference type="Gene3D" id="3.40.630.10">
    <property type="entry name" value="Zn peptidases"/>
    <property type="match status" value="1"/>
</dbReference>
<dbReference type="KEGG" id="salm:D0Y50_16830"/>
<evidence type="ECO:0000313" key="6">
    <source>
        <dbReference type="EMBL" id="AXR07877.1"/>
    </source>
</evidence>
<reference evidence="6 7" key="1">
    <citation type="submission" date="2018-08" db="EMBL/GenBank/DDBJ databases">
        <title>Salinimonas sediminis sp. nov., a piezophilic bacterium isolated from a deep-sea sediment sample from the New Britain Trench.</title>
        <authorList>
            <person name="Cao J."/>
        </authorList>
    </citation>
    <scope>NUCLEOTIDE SEQUENCE [LARGE SCALE GENOMIC DNA]</scope>
    <source>
        <strain evidence="6 7">N102</strain>
    </source>
</reference>
<keyword evidence="3" id="KW-0645">Protease</keyword>
<feature type="signal peptide" evidence="4">
    <location>
        <begin position="1"/>
        <end position="20"/>
    </location>
</feature>
<evidence type="ECO:0000256" key="3">
    <source>
        <dbReference type="ARBA" id="ARBA00023049"/>
    </source>
</evidence>
<evidence type="ECO:0000256" key="1">
    <source>
        <dbReference type="ARBA" id="ARBA00004613"/>
    </source>
</evidence>
<dbReference type="InterPro" id="IPR013783">
    <property type="entry name" value="Ig-like_fold"/>
</dbReference>
<accession>A0A346NQS0</accession>
<dbReference type="AlphaFoldDB" id="A0A346NQS0"/>
<dbReference type="CDD" id="cd00063">
    <property type="entry name" value="FN3"/>
    <property type="match status" value="1"/>
</dbReference>
<dbReference type="GO" id="GO:0006508">
    <property type="term" value="P:proteolysis"/>
    <property type="evidence" value="ECO:0007669"/>
    <property type="project" value="InterPro"/>
</dbReference>
<feature type="domain" description="Fibronectin type-III" evidence="5">
    <location>
        <begin position="360"/>
        <end position="453"/>
    </location>
</feature>
<dbReference type="GO" id="GO:0005576">
    <property type="term" value="C:extracellular region"/>
    <property type="evidence" value="ECO:0007669"/>
    <property type="project" value="UniProtKB-SubCell"/>
</dbReference>
<evidence type="ECO:0000313" key="7">
    <source>
        <dbReference type="Proteomes" id="UP000262073"/>
    </source>
</evidence>
<dbReference type="SUPFAM" id="SSF53187">
    <property type="entry name" value="Zn-dependent exopeptidases"/>
    <property type="match status" value="1"/>
</dbReference>
<keyword evidence="7" id="KW-1185">Reference proteome</keyword>
<keyword evidence="3" id="KW-0482">Metalloprotease</keyword>
<sequence>MFARLAVVSALVTTSLSSYAASPTPEELHRIPTDISAARIEQDIRKLVGFGTRHTLSQTKSDTRGIGAARRWIKQEFEAISKECGGCLEVMFVGDTISGEERVPEATEVISVIAIQRGTSDPDRYVMMSGDIDSRVSDVMDATSDSPGANDNASGVAGTLEAARVLSQYKFNGSIVYAALAGEEQGLFGGKILAAKAQREGWRLKAVLNNDMIGNIEGVNGVINNTTARLFAEGTRVTETDDEARTRRFTGGEVDSPSRNLARYIDKLADDYIPNLDTMVIYRLDRYGRGGHHRPFNDLGYPGIRIMETNENYVRQHQDLRTEDAVEYGDTIEGVNFDYAAKLTSLNAVSLASMAWAPTPPADVTIEGAVSANTTLRWTAADKQQNPQLAGYKIYWRYTDAPQWQYSKFVGDVSAATLENVVIDNYFFGVASVSQSGFESPVVFPGAAGSFGQ</sequence>
<protein>
    <submittedName>
        <fullName evidence="6">Peptidase M28</fullName>
    </submittedName>
</protein>
<dbReference type="InterPro" id="IPR036116">
    <property type="entry name" value="FN3_sf"/>
</dbReference>
<feature type="chain" id="PRO_5016666665" evidence="4">
    <location>
        <begin position="21"/>
        <end position="453"/>
    </location>
</feature>
<dbReference type="Proteomes" id="UP000262073">
    <property type="component" value="Chromosome"/>
</dbReference>
<keyword evidence="4" id="KW-0732">Signal</keyword>
<evidence type="ECO:0000256" key="4">
    <source>
        <dbReference type="SAM" id="SignalP"/>
    </source>
</evidence>
<evidence type="ECO:0000256" key="2">
    <source>
        <dbReference type="ARBA" id="ARBA00022525"/>
    </source>
</evidence>
<name>A0A346NQS0_9ALTE</name>
<keyword evidence="2" id="KW-0964">Secreted</keyword>
<dbReference type="PANTHER" id="PTHR12147">
    <property type="entry name" value="METALLOPEPTIDASE M28 FAMILY MEMBER"/>
    <property type="match status" value="1"/>
</dbReference>
<dbReference type="Pfam" id="PF04389">
    <property type="entry name" value="Peptidase_M28"/>
    <property type="match status" value="1"/>
</dbReference>
<dbReference type="OrthoDB" id="9787436at2"/>